<dbReference type="InterPro" id="IPR027417">
    <property type="entry name" value="P-loop_NTPase"/>
</dbReference>
<evidence type="ECO:0000313" key="2">
    <source>
        <dbReference type="Proteomes" id="UP000747110"/>
    </source>
</evidence>
<gene>
    <name evidence="1" type="ORF">Vretifemale_20129</name>
</gene>
<protein>
    <submittedName>
        <fullName evidence="1">Uncharacterized protein</fullName>
    </submittedName>
</protein>
<proteinExistence type="predicted"/>
<dbReference type="Gene3D" id="3.40.50.300">
    <property type="entry name" value="P-loop containing nucleotide triphosphate hydrolases"/>
    <property type="match status" value="1"/>
</dbReference>
<organism evidence="1 2">
    <name type="scientific">Volvox reticuliferus</name>
    <dbReference type="NCBI Taxonomy" id="1737510"/>
    <lineage>
        <taxon>Eukaryota</taxon>
        <taxon>Viridiplantae</taxon>
        <taxon>Chlorophyta</taxon>
        <taxon>core chlorophytes</taxon>
        <taxon>Chlorophyceae</taxon>
        <taxon>CS clade</taxon>
        <taxon>Chlamydomonadales</taxon>
        <taxon>Volvocaceae</taxon>
        <taxon>Volvox</taxon>
    </lineage>
</organism>
<dbReference type="EMBL" id="BNCP01000080">
    <property type="protein sequence ID" value="GIL92618.1"/>
    <property type="molecule type" value="Genomic_DNA"/>
</dbReference>
<reference evidence="1" key="1">
    <citation type="journal article" date="2021" name="Proc. Natl. Acad. Sci. U.S.A.">
        <title>Three genomes in the algal genus Volvox reveal the fate of a haploid sex-determining region after a transition to homothallism.</title>
        <authorList>
            <person name="Yamamoto K."/>
            <person name="Hamaji T."/>
            <person name="Kawai-Toyooka H."/>
            <person name="Matsuzaki R."/>
            <person name="Takahashi F."/>
            <person name="Nishimura Y."/>
            <person name="Kawachi M."/>
            <person name="Noguchi H."/>
            <person name="Minakuchi Y."/>
            <person name="Umen J.G."/>
            <person name="Toyoda A."/>
            <person name="Nozaki H."/>
        </authorList>
    </citation>
    <scope>NUCLEOTIDE SEQUENCE</scope>
    <source>
        <strain evidence="1">NIES-3786</strain>
    </source>
</reference>
<feature type="non-terminal residue" evidence="1">
    <location>
        <position position="306"/>
    </location>
</feature>
<keyword evidence="2" id="KW-1185">Reference proteome</keyword>
<name>A0A8J4G1C5_9CHLO</name>
<dbReference type="Proteomes" id="UP000747110">
    <property type="component" value="Unassembled WGS sequence"/>
</dbReference>
<sequence length="306" mass="32097">MTVSRPATASSFMDPSVQDAVKQMLTQVHEAHTSMGSNGTTAAAASGVPSSWPSEPVLADLKWLANSAAGADLGGLAAAVAAAPRVWYTLLTADAMPRGVRPDLRTTLSQSAMAQLPDRWRELLLSKPIFQVILTAIVAPEALAAAADSYSAAVLGPAAVAADLTPAERLLAVLMSSPPAAPIILATAPGEDPVAVVYQAQALCASQLFPLEPHRDSHWSSSEVVVRHVQADDPAAARETRTALVRAARSGAWLLLLTAHASPGTLAMLLEQINARDYMMRGTETTFRLLLAMPADAVPRLHPNVL</sequence>
<accession>A0A8J4G1C5</accession>
<evidence type="ECO:0000313" key="1">
    <source>
        <dbReference type="EMBL" id="GIL92618.1"/>
    </source>
</evidence>
<dbReference type="AlphaFoldDB" id="A0A8J4G1C5"/>
<comment type="caution">
    <text evidence="1">The sequence shown here is derived from an EMBL/GenBank/DDBJ whole genome shotgun (WGS) entry which is preliminary data.</text>
</comment>